<dbReference type="GO" id="GO:0005886">
    <property type="term" value="C:plasma membrane"/>
    <property type="evidence" value="ECO:0007669"/>
    <property type="project" value="UniProtKB-SubCell"/>
</dbReference>
<sequence length="622" mass="67915">MSNQFRLLREKRFLPFFVTQFLGAFNDNVFKTALITLVTFRAGQLTALDPSMLATVLPGLFILPFFLFSATSGQIADKFEKATLARAVKLFEIAIMCLAAWGFMASLLWPLVGALFLTGLQSTLFGPVKYSYLPQHLATSELVGGNGLVEMGTFVAILLGQVLGAGLISWSDSGTAIGVTVVGLAVAGWLASRVIPASPPADPHLRINWNPLTETWRNLRFAQGNRVVWLSILGISWFWFYGATLLAQFPRFAGELLGGDESVFILLLSVFSLGVGSGSLLCEKLSGSRVELGLVPFGAIGLTLFGVDLFLASPTQAEHAGSWLQVAATHWRVLADIALIGLFGGFYIVPLYALIQTRSEKSHQSRIIAANNILNAAFMVLSAGVTLLLFRLGLSIPQLFLATALFNAVVAIYIYTLVPEFLMRFIVWILIHTVYRLDTKGLENVPDQGPAVIVCNHVSFVDALVITAACRRPIRFVMDHNIFRTPILSFVFRTNRCIPIASAKEDPALLEKAYQDIAVALADGDLVGIFPEGRITDSGEMYPFRNGIRRIVRRTPVPVVPMALRGLWGSFFSRKDGPAMSRPLRRGLFSSIALVATSPVEPALATPDNLQQIVAGLRGDRR</sequence>
<organism evidence="9 10">
    <name type="scientific">Candidatus Methylophosphatis roskildensis</name>
    <dbReference type="NCBI Taxonomy" id="2899263"/>
    <lineage>
        <taxon>Bacteria</taxon>
        <taxon>Pseudomonadati</taxon>
        <taxon>Pseudomonadota</taxon>
        <taxon>Betaproteobacteria</taxon>
        <taxon>Nitrosomonadales</taxon>
        <taxon>Sterolibacteriaceae</taxon>
        <taxon>Candidatus Methylophosphatis</taxon>
    </lineage>
</organism>
<feature type="transmembrane region" description="Helical" evidence="7">
    <location>
        <begin position="83"/>
        <end position="101"/>
    </location>
</feature>
<dbReference type="SUPFAM" id="SSF103473">
    <property type="entry name" value="MFS general substrate transporter"/>
    <property type="match status" value="1"/>
</dbReference>
<dbReference type="SMART" id="SM00563">
    <property type="entry name" value="PlsC"/>
    <property type="match status" value="1"/>
</dbReference>
<keyword evidence="6 7" id="KW-0472">Membrane</keyword>
<feature type="transmembrane region" description="Helical" evidence="7">
    <location>
        <begin position="367"/>
        <end position="390"/>
    </location>
</feature>
<comment type="caution">
    <text evidence="9">The sequence shown here is derived from an EMBL/GenBank/DDBJ whole genome shotgun (WGS) entry which is preliminary data.</text>
</comment>
<dbReference type="GO" id="GO:0016746">
    <property type="term" value="F:acyltransferase activity"/>
    <property type="evidence" value="ECO:0007669"/>
    <property type="project" value="InterPro"/>
</dbReference>
<evidence type="ECO:0000256" key="5">
    <source>
        <dbReference type="ARBA" id="ARBA00022989"/>
    </source>
</evidence>
<evidence type="ECO:0000313" key="9">
    <source>
        <dbReference type="EMBL" id="MBK6972425.1"/>
    </source>
</evidence>
<feature type="transmembrane region" description="Helical" evidence="7">
    <location>
        <begin position="148"/>
        <end position="170"/>
    </location>
</feature>
<feature type="domain" description="Phospholipid/glycerol acyltransferase" evidence="8">
    <location>
        <begin position="451"/>
        <end position="567"/>
    </location>
</feature>
<evidence type="ECO:0000313" key="10">
    <source>
        <dbReference type="Proteomes" id="UP000807785"/>
    </source>
</evidence>
<dbReference type="InterPro" id="IPR002123">
    <property type="entry name" value="Plipid/glycerol_acylTrfase"/>
</dbReference>
<proteinExistence type="predicted"/>
<feature type="transmembrane region" description="Helical" evidence="7">
    <location>
        <begin position="333"/>
        <end position="355"/>
    </location>
</feature>
<accession>A0A9D7E3U8</accession>
<dbReference type="CDD" id="cd07989">
    <property type="entry name" value="LPLAT_AGPAT-like"/>
    <property type="match status" value="1"/>
</dbReference>
<dbReference type="InterPro" id="IPR011701">
    <property type="entry name" value="MFS"/>
</dbReference>
<dbReference type="InterPro" id="IPR036259">
    <property type="entry name" value="MFS_trans_sf"/>
</dbReference>
<name>A0A9D7E3U8_9PROT</name>
<feature type="transmembrane region" description="Helical" evidence="7">
    <location>
        <begin position="52"/>
        <end position="71"/>
    </location>
</feature>
<evidence type="ECO:0000256" key="1">
    <source>
        <dbReference type="ARBA" id="ARBA00004651"/>
    </source>
</evidence>
<dbReference type="AlphaFoldDB" id="A0A9D7E3U8"/>
<evidence type="ECO:0000256" key="3">
    <source>
        <dbReference type="ARBA" id="ARBA00022475"/>
    </source>
</evidence>
<keyword evidence="3" id="KW-1003">Cell membrane</keyword>
<evidence type="ECO:0000256" key="6">
    <source>
        <dbReference type="ARBA" id="ARBA00023136"/>
    </source>
</evidence>
<keyword evidence="2" id="KW-0813">Transport</keyword>
<dbReference type="GO" id="GO:0022857">
    <property type="term" value="F:transmembrane transporter activity"/>
    <property type="evidence" value="ECO:0007669"/>
    <property type="project" value="InterPro"/>
</dbReference>
<evidence type="ECO:0000256" key="4">
    <source>
        <dbReference type="ARBA" id="ARBA00022692"/>
    </source>
</evidence>
<reference evidence="9" key="1">
    <citation type="submission" date="2020-10" db="EMBL/GenBank/DDBJ databases">
        <title>Connecting structure to function with the recovery of over 1000 high-quality activated sludge metagenome-assembled genomes encoding full-length rRNA genes using long-read sequencing.</title>
        <authorList>
            <person name="Singleton C.M."/>
            <person name="Petriglieri F."/>
            <person name="Kristensen J.M."/>
            <person name="Kirkegaard R.H."/>
            <person name="Michaelsen T.Y."/>
            <person name="Andersen M.H."/>
            <person name="Karst S.M."/>
            <person name="Dueholm M.S."/>
            <person name="Nielsen P.H."/>
            <person name="Albertsen M."/>
        </authorList>
    </citation>
    <scope>NUCLEOTIDE SEQUENCE</scope>
    <source>
        <strain evidence="9">Bjer_18-Q3-R1-45_BAT3C.347</strain>
    </source>
</reference>
<dbReference type="Gene3D" id="1.20.1250.20">
    <property type="entry name" value="MFS general substrate transporter like domains"/>
    <property type="match status" value="1"/>
</dbReference>
<dbReference type="Proteomes" id="UP000807785">
    <property type="component" value="Unassembled WGS sequence"/>
</dbReference>
<evidence type="ECO:0000256" key="2">
    <source>
        <dbReference type="ARBA" id="ARBA00022448"/>
    </source>
</evidence>
<keyword evidence="5 7" id="KW-1133">Transmembrane helix</keyword>
<comment type="subcellular location">
    <subcellularLocation>
        <location evidence="1">Cell membrane</location>
        <topology evidence="1">Multi-pass membrane protein</topology>
    </subcellularLocation>
</comment>
<protein>
    <submittedName>
        <fullName evidence="9">MFS transporter</fullName>
    </submittedName>
</protein>
<feature type="transmembrane region" description="Helical" evidence="7">
    <location>
        <begin position="294"/>
        <end position="313"/>
    </location>
</feature>
<feature type="transmembrane region" description="Helical" evidence="7">
    <location>
        <begin position="21"/>
        <end position="40"/>
    </location>
</feature>
<dbReference type="SUPFAM" id="SSF69593">
    <property type="entry name" value="Glycerol-3-phosphate (1)-acyltransferase"/>
    <property type="match status" value="1"/>
</dbReference>
<dbReference type="CDD" id="cd06173">
    <property type="entry name" value="MFS_MefA_like"/>
    <property type="match status" value="1"/>
</dbReference>
<feature type="transmembrane region" description="Helical" evidence="7">
    <location>
        <begin position="262"/>
        <end position="282"/>
    </location>
</feature>
<dbReference type="Pfam" id="PF07690">
    <property type="entry name" value="MFS_1"/>
    <property type="match status" value="1"/>
</dbReference>
<keyword evidence="4 7" id="KW-0812">Transmembrane</keyword>
<gene>
    <name evidence="9" type="ORF">IPH26_05515</name>
</gene>
<evidence type="ECO:0000259" key="8">
    <source>
        <dbReference type="SMART" id="SM00563"/>
    </source>
</evidence>
<feature type="transmembrane region" description="Helical" evidence="7">
    <location>
        <begin position="227"/>
        <end position="250"/>
    </location>
</feature>
<dbReference type="PANTHER" id="PTHR43266:SF2">
    <property type="entry name" value="MAJOR FACILITATOR SUPERFAMILY (MFS) PROFILE DOMAIN-CONTAINING PROTEIN"/>
    <property type="match status" value="1"/>
</dbReference>
<dbReference type="Pfam" id="PF01553">
    <property type="entry name" value="Acyltransferase"/>
    <property type="match status" value="1"/>
</dbReference>
<dbReference type="EMBL" id="JADJEV010000002">
    <property type="protein sequence ID" value="MBK6972425.1"/>
    <property type="molecule type" value="Genomic_DNA"/>
</dbReference>
<dbReference type="PANTHER" id="PTHR43266">
    <property type="entry name" value="MACROLIDE-EFFLUX PROTEIN"/>
    <property type="match status" value="1"/>
</dbReference>
<evidence type="ECO:0000256" key="7">
    <source>
        <dbReference type="SAM" id="Phobius"/>
    </source>
</evidence>
<feature type="transmembrane region" description="Helical" evidence="7">
    <location>
        <begin position="396"/>
        <end position="414"/>
    </location>
</feature>